<dbReference type="Gene3D" id="3.10.310.50">
    <property type="match status" value="1"/>
</dbReference>
<keyword evidence="2" id="KW-1133">Transmembrane helix</keyword>
<sequence>MRKRICRTVTLFLVTVLTTMSATQIIPVNAEEVQEHGALLVDNAGILEKEQYEELEKKLEEVSTQQACDVVIVTVPDLEGKESSVYADDYYDLQGYGQGSDLDGILFLLDMGDRNWAISTSGFGITAFTDAGQEYIIEQISTELKDDDYYEAFEDFTSLCDEFLTQAKTGEAYDTDHLPKETPGLFWIPADLLIGLVIALIIGLIKKSKLTSVRQKVSAQDYVVPGSIRLTTRQDHLVNCIVTKKPIERQEENSGSTTHTSSQGKTHGGSSGKF</sequence>
<proteinExistence type="predicted"/>
<feature type="compositionally biased region" description="Polar residues" evidence="1">
    <location>
        <begin position="253"/>
        <end position="265"/>
    </location>
</feature>
<dbReference type="RefSeq" id="WP_158422805.1">
    <property type="nucleotide sequence ID" value="NZ_JAOQJL010000052.1"/>
</dbReference>
<dbReference type="EMBL" id="JAOQJL010000052">
    <property type="protein sequence ID" value="MCU6767119.1"/>
    <property type="molecule type" value="Genomic_DNA"/>
</dbReference>
<keyword evidence="3" id="KW-0732">Signal</keyword>
<comment type="caution">
    <text evidence="5">The sequence shown here is derived from an EMBL/GenBank/DDBJ whole genome shotgun (WGS) entry which is preliminary data.</text>
</comment>
<feature type="domain" description="TPM" evidence="4">
    <location>
        <begin position="41"/>
        <end position="158"/>
    </location>
</feature>
<dbReference type="PANTHER" id="PTHR30373">
    <property type="entry name" value="UPF0603 PROTEIN YGCG"/>
    <property type="match status" value="1"/>
</dbReference>
<feature type="transmembrane region" description="Helical" evidence="2">
    <location>
        <begin position="185"/>
        <end position="205"/>
    </location>
</feature>
<evidence type="ECO:0000256" key="2">
    <source>
        <dbReference type="SAM" id="Phobius"/>
    </source>
</evidence>
<keyword evidence="6" id="KW-1185">Reference proteome</keyword>
<evidence type="ECO:0000313" key="6">
    <source>
        <dbReference type="Proteomes" id="UP001652409"/>
    </source>
</evidence>
<evidence type="ECO:0000259" key="4">
    <source>
        <dbReference type="Pfam" id="PF04536"/>
    </source>
</evidence>
<protein>
    <submittedName>
        <fullName evidence="5">TPM domain-containing protein</fullName>
    </submittedName>
</protein>
<evidence type="ECO:0000256" key="1">
    <source>
        <dbReference type="SAM" id="MobiDB-lite"/>
    </source>
</evidence>
<organism evidence="5 6">
    <name type="scientific">Blautia ammoniilytica</name>
    <dbReference type="NCBI Taxonomy" id="2981782"/>
    <lineage>
        <taxon>Bacteria</taxon>
        <taxon>Bacillati</taxon>
        <taxon>Bacillota</taxon>
        <taxon>Clostridia</taxon>
        <taxon>Lachnospirales</taxon>
        <taxon>Lachnospiraceae</taxon>
        <taxon>Blautia</taxon>
    </lineage>
</organism>
<keyword evidence="2" id="KW-0472">Membrane</keyword>
<reference evidence="5 6" key="1">
    <citation type="journal article" date="2021" name="ISME Commun">
        <title>Automated analysis of genomic sequences facilitates high-throughput and comprehensive description of bacteria.</title>
        <authorList>
            <person name="Hitch T.C.A."/>
        </authorList>
    </citation>
    <scope>NUCLEOTIDE SEQUENCE [LARGE SCALE GENOMIC DNA]</scope>
    <source>
        <strain evidence="5 6">Sanger_23</strain>
    </source>
</reference>
<name>A0ABT2TY06_9FIRM</name>
<evidence type="ECO:0000313" key="5">
    <source>
        <dbReference type="EMBL" id="MCU6767119.1"/>
    </source>
</evidence>
<dbReference type="PANTHER" id="PTHR30373:SF2">
    <property type="entry name" value="UPF0603 PROTEIN YGCG"/>
    <property type="match status" value="1"/>
</dbReference>
<dbReference type="InterPro" id="IPR007621">
    <property type="entry name" value="TPM_dom"/>
</dbReference>
<evidence type="ECO:0000256" key="3">
    <source>
        <dbReference type="SAM" id="SignalP"/>
    </source>
</evidence>
<gene>
    <name evidence="5" type="ORF">OCV61_17255</name>
</gene>
<feature type="region of interest" description="Disordered" evidence="1">
    <location>
        <begin position="248"/>
        <end position="274"/>
    </location>
</feature>
<dbReference type="Proteomes" id="UP001652409">
    <property type="component" value="Unassembled WGS sequence"/>
</dbReference>
<feature type="chain" id="PRO_5046900829" evidence="3">
    <location>
        <begin position="31"/>
        <end position="274"/>
    </location>
</feature>
<feature type="signal peptide" evidence="3">
    <location>
        <begin position="1"/>
        <end position="30"/>
    </location>
</feature>
<accession>A0ABT2TY06</accession>
<keyword evidence="2" id="KW-0812">Transmembrane</keyword>
<dbReference type="Pfam" id="PF04536">
    <property type="entry name" value="TPM_phosphatase"/>
    <property type="match status" value="1"/>
</dbReference>